<evidence type="ECO:0000313" key="1">
    <source>
        <dbReference type="EnsemblMetazoa" id="AALB014530-PA"/>
    </source>
</evidence>
<reference evidence="1" key="2">
    <citation type="submission" date="2022-08" db="UniProtKB">
        <authorList>
            <consortium name="EnsemblMetazoa"/>
        </authorList>
    </citation>
    <scope>IDENTIFICATION</scope>
    <source>
        <strain evidence="1">STECLA/ALBI9_A</strain>
    </source>
</reference>
<proteinExistence type="predicted"/>
<organism evidence="1 2">
    <name type="scientific">Anopheles albimanus</name>
    <name type="common">New world malaria mosquito</name>
    <dbReference type="NCBI Taxonomy" id="7167"/>
    <lineage>
        <taxon>Eukaryota</taxon>
        <taxon>Metazoa</taxon>
        <taxon>Ecdysozoa</taxon>
        <taxon>Arthropoda</taxon>
        <taxon>Hexapoda</taxon>
        <taxon>Insecta</taxon>
        <taxon>Pterygota</taxon>
        <taxon>Neoptera</taxon>
        <taxon>Endopterygota</taxon>
        <taxon>Diptera</taxon>
        <taxon>Nematocera</taxon>
        <taxon>Culicoidea</taxon>
        <taxon>Culicidae</taxon>
        <taxon>Anophelinae</taxon>
        <taxon>Anopheles</taxon>
    </lineage>
</organism>
<dbReference type="Proteomes" id="UP000069272">
    <property type="component" value="Chromosome 3L"/>
</dbReference>
<keyword evidence="2" id="KW-1185">Reference proteome</keyword>
<dbReference type="VEuPathDB" id="VectorBase:AALB014530"/>
<sequence length="94" mass="10583">MNKHIQINSRRTIFSIAWWVSEDFASVPRQDCLKSGDGDAGMLTPCGMYAMHDGFKFTVHGLPVSCLPYCQLVEWKWRSGSDGRFTFCSKGLSS</sequence>
<evidence type="ECO:0000313" key="2">
    <source>
        <dbReference type="Proteomes" id="UP000069272"/>
    </source>
</evidence>
<accession>A0A182FY24</accession>
<dbReference type="AlphaFoldDB" id="A0A182FY24"/>
<dbReference type="EnsemblMetazoa" id="AALB014530-RA">
    <property type="protein sequence ID" value="AALB014530-PA"/>
    <property type="gene ID" value="AALB014530"/>
</dbReference>
<name>A0A182FY24_ANOAL</name>
<protein>
    <submittedName>
        <fullName evidence="1">Uncharacterized protein</fullName>
    </submittedName>
</protein>
<reference evidence="1 2" key="1">
    <citation type="journal article" date="2017" name="G3 (Bethesda)">
        <title>The Physical Genome Mapping of Anopheles albimanus Corrected Scaffold Misassemblies and Identified Interarm Rearrangements in Genus Anopheles.</title>
        <authorList>
            <person name="Artemov G.N."/>
            <person name="Peery A.N."/>
            <person name="Jiang X."/>
            <person name="Tu Z."/>
            <person name="Stegniy V.N."/>
            <person name="Sharakhova M.V."/>
            <person name="Sharakhov I.V."/>
        </authorList>
    </citation>
    <scope>NUCLEOTIDE SEQUENCE [LARGE SCALE GENOMIC DNA]</scope>
    <source>
        <strain evidence="1 2">ALBI9_A</strain>
    </source>
</reference>